<dbReference type="Pfam" id="PF12833">
    <property type="entry name" value="HTH_18"/>
    <property type="match status" value="1"/>
</dbReference>
<sequence>MLEPHAETFFAEVGRPVVARSAAYPDGHSIRPHRHRRHQLLTSTRGVVVVSAADGAWVAPPQRGMWIPAGITHSVRMVGAVRVNSLYFDPESIAGMPEHCQVVGVSPFMRSLIEEAVRLPREYDVDGREGALMRLVEHEIHQLPHLPLSLPLPAREDLARRCRAFLRRPDVHETIGAWCDALGLNRRSFTRLFRRETGMTFMTWRQQACLVTALPRLAAGETVTSVAMALGYDNPAAFTAMFQRALGVPPRSYFREARAGDDAAGSSGTGAAPATRRHAFPSDPC</sequence>
<dbReference type="Gene3D" id="1.10.10.60">
    <property type="entry name" value="Homeodomain-like"/>
    <property type="match status" value="2"/>
</dbReference>
<gene>
    <name evidence="7" type="ORF">DFR50_13215</name>
</gene>
<dbReference type="EMBL" id="QNRK01000032">
    <property type="protein sequence ID" value="RBP06237.1"/>
    <property type="molecule type" value="Genomic_DNA"/>
</dbReference>
<keyword evidence="3" id="KW-0238">DNA-binding</keyword>
<dbReference type="GO" id="GO:0003700">
    <property type="term" value="F:DNA-binding transcription factor activity"/>
    <property type="evidence" value="ECO:0007669"/>
    <property type="project" value="InterPro"/>
</dbReference>
<dbReference type="FunFam" id="1.10.10.60:FF:000132">
    <property type="entry name" value="AraC family transcriptional regulator"/>
    <property type="match status" value="1"/>
</dbReference>
<dbReference type="InterPro" id="IPR009057">
    <property type="entry name" value="Homeodomain-like_sf"/>
</dbReference>
<dbReference type="RefSeq" id="WP_113891661.1">
    <property type="nucleotide sequence ID" value="NZ_QNRK01000032.1"/>
</dbReference>
<dbReference type="PROSITE" id="PS01124">
    <property type="entry name" value="HTH_ARAC_FAMILY_2"/>
    <property type="match status" value="1"/>
</dbReference>
<evidence type="ECO:0000313" key="8">
    <source>
        <dbReference type="Proteomes" id="UP000253529"/>
    </source>
</evidence>
<dbReference type="SUPFAM" id="SSF46689">
    <property type="entry name" value="Homeodomain-like"/>
    <property type="match status" value="1"/>
</dbReference>
<dbReference type="SMART" id="SM00342">
    <property type="entry name" value="HTH_ARAC"/>
    <property type="match status" value="1"/>
</dbReference>
<dbReference type="PANTHER" id="PTHR11019:SF159">
    <property type="entry name" value="TRANSCRIPTIONAL REGULATOR-RELATED"/>
    <property type="match status" value="1"/>
</dbReference>
<organism evidence="7 8">
    <name type="scientific">Roseiarcus fermentans</name>
    <dbReference type="NCBI Taxonomy" id="1473586"/>
    <lineage>
        <taxon>Bacteria</taxon>
        <taxon>Pseudomonadati</taxon>
        <taxon>Pseudomonadota</taxon>
        <taxon>Alphaproteobacteria</taxon>
        <taxon>Hyphomicrobiales</taxon>
        <taxon>Roseiarcaceae</taxon>
        <taxon>Roseiarcus</taxon>
    </lineage>
</organism>
<dbReference type="OrthoDB" id="9804543at2"/>
<dbReference type="Gene3D" id="2.60.120.10">
    <property type="entry name" value="Jelly Rolls"/>
    <property type="match status" value="1"/>
</dbReference>
<dbReference type="InterPro" id="IPR011051">
    <property type="entry name" value="RmlC_Cupin_sf"/>
</dbReference>
<dbReference type="InterPro" id="IPR014710">
    <property type="entry name" value="RmlC-like_jellyroll"/>
</dbReference>
<comment type="caution">
    <text evidence="7">The sequence shown here is derived from an EMBL/GenBank/DDBJ whole genome shotgun (WGS) entry which is preliminary data.</text>
</comment>
<name>A0A366EV23_9HYPH</name>
<keyword evidence="1" id="KW-0678">Repressor</keyword>
<feature type="compositionally biased region" description="Low complexity" evidence="5">
    <location>
        <begin position="262"/>
        <end position="274"/>
    </location>
</feature>
<dbReference type="SUPFAM" id="SSF51182">
    <property type="entry name" value="RmlC-like cupins"/>
    <property type="match status" value="1"/>
</dbReference>
<dbReference type="CDD" id="cd06124">
    <property type="entry name" value="cupin_NimR-like_N"/>
    <property type="match status" value="1"/>
</dbReference>
<evidence type="ECO:0000256" key="3">
    <source>
        <dbReference type="ARBA" id="ARBA00023125"/>
    </source>
</evidence>
<evidence type="ECO:0000259" key="6">
    <source>
        <dbReference type="PROSITE" id="PS01124"/>
    </source>
</evidence>
<dbReference type="AlphaFoldDB" id="A0A366EV23"/>
<dbReference type="GO" id="GO:0043565">
    <property type="term" value="F:sequence-specific DNA binding"/>
    <property type="evidence" value="ECO:0007669"/>
    <property type="project" value="InterPro"/>
</dbReference>
<dbReference type="Pfam" id="PF02311">
    <property type="entry name" value="AraC_binding"/>
    <property type="match status" value="1"/>
</dbReference>
<reference evidence="7 8" key="1">
    <citation type="submission" date="2018-06" db="EMBL/GenBank/DDBJ databases">
        <title>Genomic Encyclopedia of Type Strains, Phase IV (KMG-IV): sequencing the most valuable type-strain genomes for metagenomic binning, comparative biology and taxonomic classification.</title>
        <authorList>
            <person name="Goeker M."/>
        </authorList>
    </citation>
    <scope>NUCLEOTIDE SEQUENCE [LARGE SCALE GENOMIC DNA]</scope>
    <source>
        <strain evidence="7 8">DSM 24875</strain>
    </source>
</reference>
<protein>
    <submittedName>
        <fullName evidence="7">AraC family transcriptional regulator</fullName>
    </submittedName>
</protein>
<accession>A0A366EV23</accession>
<dbReference type="InterPro" id="IPR003313">
    <property type="entry name" value="AraC-bd"/>
</dbReference>
<feature type="domain" description="HTH araC/xylS-type" evidence="6">
    <location>
        <begin position="156"/>
        <end position="256"/>
    </location>
</feature>
<proteinExistence type="predicted"/>
<evidence type="ECO:0000256" key="2">
    <source>
        <dbReference type="ARBA" id="ARBA00023015"/>
    </source>
</evidence>
<dbReference type="PANTHER" id="PTHR11019">
    <property type="entry name" value="HTH-TYPE TRANSCRIPTIONAL REGULATOR NIMR"/>
    <property type="match status" value="1"/>
</dbReference>
<dbReference type="Proteomes" id="UP000253529">
    <property type="component" value="Unassembled WGS sequence"/>
</dbReference>
<evidence type="ECO:0000256" key="1">
    <source>
        <dbReference type="ARBA" id="ARBA00022491"/>
    </source>
</evidence>
<dbReference type="InterPro" id="IPR018060">
    <property type="entry name" value="HTH_AraC"/>
</dbReference>
<keyword evidence="8" id="KW-1185">Reference proteome</keyword>
<keyword evidence="4" id="KW-0804">Transcription</keyword>
<feature type="region of interest" description="Disordered" evidence="5">
    <location>
        <begin position="259"/>
        <end position="285"/>
    </location>
</feature>
<evidence type="ECO:0000256" key="5">
    <source>
        <dbReference type="SAM" id="MobiDB-lite"/>
    </source>
</evidence>
<keyword evidence="2" id="KW-0805">Transcription regulation</keyword>
<evidence type="ECO:0000256" key="4">
    <source>
        <dbReference type="ARBA" id="ARBA00023163"/>
    </source>
</evidence>
<evidence type="ECO:0000313" key="7">
    <source>
        <dbReference type="EMBL" id="RBP06237.1"/>
    </source>
</evidence>